<proteinExistence type="predicted"/>
<comment type="caution">
    <text evidence="1">The sequence shown here is derived from an EMBL/GenBank/DDBJ whole genome shotgun (WGS) entry which is preliminary data.</text>
</comment>
<sequence length="68" mass="7319">MAALSAVGPWLFLMALFLLLASAFGSALALLSKILATPGRDVRVRVGLFPRPGIEIDVRNSPRRKGSR</sequence>
<reference evidence="1" key="2">
    <citation type="submission" date="2020-09" db="EMBL/GenBank/DDBJ databases">
        <authorList>
            <person name="Sun Q."/>
            <person name="Zhou Y."/>
        </authorList>
    </citation>
    <scope>NUCLEOTIDE SEQUENCE</scope>
    <source>
        <strain evidence="1">CGMCC 4.5737</strain>
    </source>
</reference>
<protein>
    <submittedName>
        <fullName evidence="1">Uncharacterized protein</fullName>
    </submittedName>
</protein>
<accession>A0A8J3CES5</accession>
<dbReference type="Proteomes" id="UP000637578">
    <property type="component" value="Unassembled WGS sequence"/>
</dbReference>
<evidence type="ECO:0000313" key="2">
    <source>
        <dbReference type="Proteomes" id="UP000637578"/>
    </source>
</evidence>
<keyword evidence="2" id="KW-1185">Reference proteome</keyword>
<organism evidence="1 2">
    <name type="scientific">Longimycelium tulufanense</name>
    <dbReference type="NCBI Taxonomy" id="907463"/>
    <lineage>
        <taxon>Bacteria</taxon>
        <taxon>Bacillati</taxon>
        <taxon>Actinomycetota</taxon>
        <taxon>Actinomycetes</taxon>
        <taxon>Pseudonocardiales</taxon>
        <taxon>Pseudonocardiaceae</taxon>
        <taxon>Longimycelium</taxon>
    </lineage>
</organism>
<dbReference type="EMBL" id="BMMK01000023">
    <property type="protein sequence ID" value="GGM68585.1"/>
    <property type="molecule type" value="Genomic_DNA"/>
</dbReference>
<dbReference type="AlphaFoldDB" id="A0A8J3CES5"/>
<gene>
    <name evidence="1" type="ORF">GCM10012275_43800</name>
</gene>
<name>A0A8J3CES5_9PSEU</name>
<evidence type="ECO:0000313" key="1">
    <source>
        <dbReference type="EMBL" id="GGM68585.1"/>
    </source>
</evidence>
<dbReference type="RefSeq" id="WP_189060283.1">
    <property type="nucleotide sequence ID" value="NZ_BMMK01000023.1"/>
</dbReference>
<reference evidence="1" key="1">
    <citation type="journal article" date="2014" name="Int. J. Syst. Evol. Microbiol.">
        <title>Complete genome sequence of Corynebacterium casei LMG S-19264T (=DSM 44701T), isolated from a smear-ripened cheese.</title>
        <authorList>
            <consortium name="US DOE Joint Genome Institute (JGI-PGF)"/>
            <person name="Walter F."/>
            <person name="Albersmeier A."/>
            <person name="Kalinowski J."/>
            <person name="Ruckert C."/>
        </authorList>
    </citation>
    <scope>NUCLEOTIDE SEQUENCE</scope>
    <source>
        <strain evidence="1">CGMCC 4.5737</strain>
    </source>
</reference>